<evidence type="ECO:0000313" key="3">
    <source>
        <dbReference type="EMBL" id="CAL1529774.1"/>
    </source>
</evidence>
<gene>
    <name evidence="3" type="ORF">GSLYS_00003929001</name>
</gene>
<feature type="chain" id="PRO_5043561907" evidence="2">
    <location>
        <begin position="23"/>
        <end position="141"/>
    </location>
</feature>
<organism evidence="3 4">
    <name type="scientific">Lymnaea stagnalis</name>
    <name type="common">Great pond snail</name>
    <name type="synonym">Helix stagnalis</name>
    <dbReference type="NCBI Taxonomy" id="6523"/>
    <lineage>
        <taxon>Eukaryota</taxon>
        <taxon>Metazoa</taxon>
        <taxon>Spiralia</taxon>
        <taxon>Lophotrochozoa</taxon>
        <taxon>Mollusca</taxon>
        <taxon>Gastropoda</taxon>
        <taxon>Heterobranchia</taxon>
        <taxon>Euthyneura</taxon>
        <taxon>Panpulmonata</taxon>
        <taxon>Hygrophila</taxon>
        <taxon>Lymnaeoidea</taxon>
        <taxon>Lymnaeidae</taxon>
        <taxon>Lymnaea</taxon>
    </lineage>
</organism>
<keyword evidence="2" id="KW-0732">Signal</keyword>
<reference evidence="3 4" key="1">
    <citation type="submission" date="2024-04" db="EMBL/GenBank/DDBJ databases">
        <authorList>
            <consortium name="Genoscope - CEA"/>
            <person name="William W."/>
        </authorList>
    </citation>
    <scope>NUCLEOTIDE SEQUENCE [LARGE SCALE GENOMIC DNA]</scope>
</reference>
<comment type="caution">
    <text evidence="3">The sequence shown here is derived from an EMBL/GenBank/DDBJ whole genome shotgun (WGS) entry which is preliminary data.</text>
</comment>
<feature type="region of interest" description="Disordered" evidence="1">
    <location>
        <begin position="23"/>
        <end position="56"/>
    </location>
</feature>
<name>A0AAV2H7T6_LYMST</name>
<evidence type="ECO:0000256" key="2">
    <source>
        <dbReference type="SAM" id="SignalP"/>
    </source>
</evidence>
<sequence>MRTIFLLLGLLVLFVTISPSEQRRRFPKHRKPAPQQAAPPSNEPEPEPTESEFDRLREEVERQFFLNSNPKIRYLKKMLRDELVETTVPPPPEPEDECGGCGAGHYCHPFHPDCEASANCAEVTYVCSPVRTTTEEPVVSY</sequence>
<evidence type="ECO:0000313" key="4">
    <source>
        <dbReference type="Proteomes" id="UP001497497"/>
    </source>
</evidence>
<dbReference type="EMBL" id="CAXITT010000055">
    <property type="protein sequence ID" value="CAL1529774.1"/>
    <property type="molecule type" value="Genomic_DNA"/>
</dbReference>
<evidence type="ECO:0000256" key="1">
    <source>
        <dbReference type="SAM" id="MobiDB-lite"/>
    </source>
</evidence>
<feature type="signal peptide" evidence="2">
    <location>
        <begin position="1"/>
        <end position="22"/>
    </location>
</feature>
<keyword evidence="4" id="KW-1185">Reference proteome</keyword>
<proteinExistence type="predicted"/>
<accession>A0AAV2H7T6</accession>
<dbReference type="Proteomes" id="UP001497497">
    <property type="component" value="Unassembled WGS sequence"/>
</dbReference>
<protein>
    <submittedName>
        <fullName evidence="3">Uncharacterized protein</fullName>
    </submittedName>
</protein>
<dbReference type="AlphaFoldDB" id="A0AAV2H7T6"/>